<accession>A0A2K9EI41</accession>
<evidence type="ECO:0000313" key="4">
    <source>
        <dbReference type="EMBL" id="AUH33027.1"/>
    </source>
</evidence>
<feature type="compositionally biased region" description="Low complexity" evidence="1">
    <location>
        <begin position="1358"/>
        <end position="1367"/>
    </location>
</feature>
<feature type="domain" description="DUF7507" evidence="3">
    <location>
        <begin position="1246"/>
        <end position="1347"/>
    </location>
</feature>
<feature type="region of interest" description="Disordered" evidence="1">
    <location>
        <begin position="1337"/>
        <end position="1367"/>
    </location>
</feature>
<feature type="compositionally biased region" description="Polar residues" evidence="1">
    <location>
        <begin position="1337"/>
        <end position="1346"/>
    </location>
</feature>
<dbReference type="Pfam" id="PF17963">
    <property type="entry name" value="Big_9"/>
    <property type="match status" value="1"/>
</dbReference>
<protein>
    <submittedName>
        <fullName evidence="4">Uncharacterized protein</fullName>
    </submittedName>
</protein>
<feature type="domain" description="DUF7507" evidence="3">
    <location>
        <begin position="2"/>
        <end position="122"/>
    </location>
</feature>
<feature type="region of interest" description="Disordered" evidence="1">
    <location>
        <begin position="1467"/>
        <end position="1495"/>
    </location>
</feature>
<reference evidence="4 5" key="1">
    <citation type="submission" date="2017-12" db="EMBL/GenBank/DDBJ databases">
        <authorList>
            <person name="Hurst M.R.H."/>
        </authorList>
    </citation>
    <scope>NUCLEOTIDE SEQUENCE [LARGE SCALE GENOMIC DNA]</scope>
    <source>
        <strain evidence="4 5">BM15</strain>
    </source>
</reference>
<dbReference type="InterPro" id="IPR013783">
    <property type="entry name" value="Ig-like_fold"/>
</dbReference>
<dbReference type="InterPro" id="IPR055354">
    <property type="entry name" value="DUF7507"/>
</dbReference>
<dbReference type="Gene3D" id="2.60.40.10">
    <property type="entry name" value="Immunoglobulins"/>
    <property type="match status" value="2"/>
</dbReference>
<feature type="domain" description="DUF7507" evidence="3">
    <location>
        <begin position="1377"/>
        <end position="1480"/>
    </location>
</feature>
<feature type="compositionally biased region" description="Acidic residues" evidence="1">
    <location>
        <begin position="1481"/>
        <end position="1494"/>
    </location>
</feature>
<gene>
    <name evidence="4" type="ORF">CUV01_06135</name>
</gene>
<dbReference type="RefSeq" id="WP_101459700.1">
    <property type="nucleotide sequence ID" value="NZ_CP025408.1"/>
</dbReference>
<dbReference type="Gene3D" id="2.60.40.740">
    <property type="match status" value="1"/>
</dbReference>
<dbReference type="KEGG" id="paro:CUV01_06135"/>
<evidence type="ECO:0000259" key="2">
    <source>
        <dbReference type="Pfam" id="PF01345"/>
    </source>
</evidence>
<dbReference type="InterPro" id="IPR001434">
    <property type="entry name" value="OmcB-like_DUF11"/>
</dbReference>
<proteinExistence type="predicted"/>
<feature type="region of interest" description="Disordered" evidence="1">
    <location>
        <begin position="104"/>
        <end position="136"/>
    </location>
</feature>
<name>A0A2K9EI41_9RHOB</name>
<dbReference type="NCBIfam" id="TIGR01451">
    <property type="entry name" value="B_ant_repeat"/>
    <property type="match status" value="3"/>
</dbReference>
<dbReference type="Proteomes" id="UP000233742">
    <property type="component" value="Chromosome"/>
</dbReference>
<dbReference type="Pfam" id="PF01345">
    <property type="entry name" value="DUF11"/>
    <property type="match status" value="1"/>
</dbReference>
<dbReference type="InterPro" id="IPR047589">
    <property type="entry name" value="DUF11_rpt"/>
</dbReference>
<dbReference type="EMBL" id="CP025408">
    <property type="protein sequence ID" value="AUH33027.1"/>
    <property type="molecule type" value="Genomic_DNA"/>
</dbReference>
<sequence>MALTKSSTIDVGGDGTVSAGDLITYEYTITNTGSSTIFNPAVTENAGSFTGTGPVPTTFTLVPALGTGGNYDAGADANDIRPGEFVVYEATYALTPADLSAGQVTNSAQASGQNFHGQTATDTNSDDPSTSAPDDATVTNFSAPIAVNDTPPAISGADGGTTATVLVNDTLNGAQADLSNITLTPGTAPAPAAGSITMNPDGTITVAPGTTAGTYSYLYTICDIANPTSCNSARATIVVDAPVIDAVDDAPAAVNGAVESTTPSVLANDTLNGAPVDPADITLTPGAAPAPAAGSITMNPDGTITVAAGTTAGTYSYPYEICEILNPTNCATAVATVVVDPPVIEAVDDTPAALNGFEGGDTPSVLGNDTLNGDPVVPADVTLTPGTAPAPASGSITMNPDGTITVAPGTTAGTYTYPYEICEVLNPTNCATAVATVVVDPPVIEAVDDTPAALNGFEGGDTPSVLGNDTLNGDPVVPADVTLTPGTAPAPAAGSITMDPATGVITVAPGTTAGTYSYPYEICEVLNATNCATAVATVVVDPPVIEAVDDTPAALNGFEGGDTPSVLGNDTLNGDPVVPADVTLTPGTAPAPASGSIAMNPDGTITIAPGTTAGTYSYPYEICEILNPTNCATAVATVVVEQPVIEALDDTPAALNGFEGGDTPSVLGNDTLNGAPVDPADITLTPGAAPAPASGSITMDPATGVITVAPGTTAGTYTYPYEICEALNPTNCATAVATVVVEQPVIEALDDTPTAVSGIAGATLPTVLANDTLNGAPVDPADITLTPGAAPVPASGSITMNPDGTITVAPGTTAGTYSYPYEICDLVNPTNCSTATATVIVDQAVIDAVDDAPAPVGGIEGGTTDSVLDNDSLNGEPVDPADVTLTPGAAPTSASGSITMNPDGTITVAANTTAGTYTYEYTICEILNPANCDTAIATVVVEAAPIGAVDDSYPPLNGFDGGDTPSVLDNDTLNGEPVDPGDVTLTPGTAPAPASGSITMNPDGTITVAANTTAGTYTYEYTICEILNPDNCDTAIATVVVESAPIEAVDDSYPPLNGFDGGNTPSVLDNDTLNGEPVDPADVTLTPGTAPAPASGSITMNPDGTITVAAGTTAGTYTYEYTICEILNPDNCDTAIATVVVEAAPIEAVDESTAPVDGASGGTTESVLDNDTLNGVAVDPADVTLTPGALDVTPVDGSITMNPDGTITIAEGTTPGSYEYSYTICEILNPENCDTAIATVVVTDSGITLEKTGALDDGGDGVANAGDVINYSFVVTNTGTVPLTDVTVTDPLVEVVGGPIASLAAGASDATSFTASYTLTQDDLDAGQVLNQALASGTDQYGNTIEDTSDDPSDATDSDPNGDGNPDDATIVLLPEAPQIEVLKSGALDLGANGSTNVGDVINYNFVVTNTGNVTLTDVELNDPGAIVSGGPIPELAPGDSDEVTFTAMHALTQADLDAGEYLNTATAVGSSPQGGRVQDVSDDAEEGDADGADDTPTVIVLALPAPTIEATKTVSNRNPIMGETIIYTLTFENTGLAAVPDLSLIDLLPARVQYVPGTATVDGVAAEPSAAGRQLVWQPYDLDAGQTVTVAFDARVTALDAGETAVNQAWVETDAGTRISNIAEAEITRRAEHVFDCTDVIGKVFDDKDMDGYQDEGELGMAAVRIATLNGELITTDEHGRFSVPCAAMPPGIGENLSLKLDTRSLPTGYRVTTENPRVVRATAGKMVRVNFGVSVGRVVDIDLMAAAFGSGSAAMTRPLYDGLSQLVEQIREKPGIVRLSYYTKGEERGLVDARIDAVESRINELWQKRGRYKLIIERTVKRIQ</sequence>
<feature type="domain" description="DUF11" evidence="2">
    <location>
        <begin position="1510"/>
        <end position="1615"/>
    </location>
</feature>
<dbReference type="PANTHER" id="PTHR34819:SF3">
    <property type="entry name" value="CELL SURFACE PROTEIN"/>
    <property type="match status" value="1"/>
</dbReference>
<dbReference type="InterPro" id="IPR051172">
    <property type="entry name" value="Chlamydia_OmcB"/>
</dbReference>
<feature type="compositionally biased region" description="Acidic residues" evidence="1">
    <location>
        <begin position="1347"/>
        <end position="1357"/>
    </location>
</feature>
<evidence type="ECO:0000256" key="1">
    <source>
        <dbReference type="SAM" id="MobiDB-lite"/>
    </source>
</evidence>
<dbReference type="Pfam" id="PF24346">
    <property type="entry name" value="DUF7507"/>
    <property type="match status" value="3"/>
</dbReference>
<keyword evidence="5" id="KW-1185">Reference proteome</keyword>
<dbReference type="OrthoDB" id="9773411at2"/>
<feature type="compositionally biased region" description="Low complexity" evidence="1">
    <location>
        <begin position="119"/>
        <end position="136"/>
    </location>
</feature>
<evidence type="ECO:0000313" key="5">
    <source>
        <dbReference type="Proteomes" id="UP000233742"/>
    </source>
</evidence>
<feature type="compositionally biased region" description="Polar residues" evidence="1">
    <location>
        <begin position="104"/>
        <end position="118"/>
    </location>
</feature>
<evidence type="ECO:0000259" key="3">
    <source>
        <dbReference type="Pfam" id="PF24346"/>
    </source>
</evidence>
<dbReference type="PANTHER" id="PTHR34819">
    <property type="entry name" value="LARGE CYSTEINE-RICH PERIPLASMIC PROTEIN OMCB"/>
    <property type="match status" value="1"/>
</dbReference>
<organism evidence="4 5">
    <name type="scientific">Paracoccus tegillarcae</name>
    <dbReference type="NCBI Taxonomy" id="1529068"/>
    <lineage>
        <taxon>Bacteria</taxon>
        <taxon>Pseudomonadati</taxon>
        <taxon>Pseudomonadota</taxon>
        <taxon>Alphaproteobacteria</taxon>
        <taxon>Rhodobacterales</taxon>
        <taxon>Paracoccaceae</taxon>
        <taxon>Paracoccus</taxon>
    </lineage>
</organism>